<keyword evidence="1" id="KW-0378">Hydrolase</keyword>
<proteinExistence type="predicted"/>
<dbReference type="AlphaFoldDB" id="A0A3P3W723"/>
<feature type="domain" description="Peptidase S9 prolyl oligopeptidase catalytic" evidence="2">
    <location>
        <begin position="664"/>
        <end position="833"/>
    </location>
</feature>
<dbReference type="EMBL" id="RQVQ01000028">
    <property type="protein sequence ID" value="RRJ89419.1"/>
    <property type="molecule type" value="Genomic_DNA"/>
</dbReference>
<organism evidence="3 4">
    <name type="scientific">Paenimyroides tangerinum</name>
    <dbReference type="NCBI Taxonomy" id="2488728"/>
    <lineage>
        <taxon>Bacteria</taxon>
        <taxon>Pseudomonadati</taxon>
        <taxon>Bacteroidota</taxon>
        <taxon>Flavobacteriia</taxon>
        <taxon>Flavobacteriales</taxon>
        <taxon>Flavobacteriaceae</taxon>
        <taxon>Paenimyroides</taxon>
    </lineage>
</organism>
<dbReference type="Gene3D" id="3.40.50.1820">
    <property type="entry name" value="alpha/beta hydrolase"/>
    <property type="match status" value="1"/>
</dbReference>
<evidence type="ECO:0000256" key="1">
    <source>
        <dbReference type="ARBA" id="ARBA00022801"/>
    </source>
</evidence>
<accession>A0A3P3W723</accession>
<dbReference type="GO" id="GO:0006508">
    <property type="term" value="P:proteolysis"/>
    <property type="evidence" value="ECO:0007669"/>
    <property type="project" value="InterPro"/>
</dbReference>
<dbReference type="SUPFAM" id="SSF53474">
    <property type="entry name" value="alpha/beta-Hydrolases"/>
    <property type="match status" value="1"/>
</dbReference>
<name>A0A3P3W723_9FLAO</name>
<dbReference type="PANTHER" id="PTHR42776">
    <property type="entry name" value="SERINE PEPTIDASE S9 FAMILY MEMBER"/>
    <property type="match status" value="1"/>
</dbReference>
<comment type="caution">
    <text evidence="3">The sequence shown here is derived from an EMBL/GenBank/DDBJ whole genome shotgun (WGS) entry which is preliminary data.</text>
</comment>
<evidence type="ECO:0000313" key="3">
    <source>
        <dbReference type="EMBL" id="RRJ89419.1"/>
    </source>
</evidence>
<gene>
    <name evidence="3" type="ORF">EG240_11770</name>
</gene>
<evidence type="ECO:0000259" key="2">
    <source>
        <dbReference type="Pfam" id="PF00326"/>
    </source>
</evidence>
<dbReference type="OrthoDB" id="9812921at2"/>
<reference evidence="3 4" key="1">
    <citation type="submission" date="2018-11" db="EMBL/GenBank/DDBJ databases">
        <title>Flavobacterium sp. nov., YIM 102701-2 draft genome.</title>
        <authorList>
            <person name="Li G."/>
            <person name="Jiang Y."/>
        </authorList>
    </citation>
    <scope>NUCLEOTIDE SEQUENCE [LARGE SCALE GENOMIC DNA]</scope>
    <source>
        <strain evidence="3 4">YIM 102701-2</strain>
    </source>
</reference>
<dbReference type="Proteomes" id="UP000275719">
    <property type="component" value="Unassembled WGS sequence"/>
</dbReference>
<dbReference type="InterPro" id="IPR029058">
    <property type="entry name" value="AB_hydrolase_fold"/>
</dbReference>
<dbReference type="GO" id="GO:0004252">
    <property type="term" value="F:serine-type endopeptidase activity"/>
    <property type="evidence" value="ECO:0007669"/>
    <property type="project" value="TreeGrafter"/>
</dbReference>
<keyword evidence="4" id="KW-1185">Reference proteome</keyword>
<dbReference type="RefSeq" id="WP_125019590.1">
    <property type="nucleotide sequence ID" value="NZ_RQVQ01000028.1"/>
</dbReference>
<dbReference type="InterPro" id="IPR001375">
    <property type="entry name" value="Peptidase_S9_cat"/>
</dbReference>
<protein>
    <submittedName>
        <fullName evidence="3">S9 family peptidase</fullName>
    </submittedName>
</protein>
<sequence length="841" mass="99093">MDIKDNNFLLKCLILLFCCSSFGQQNSLNHETVVNDQIAPSGKFISFIKLQNQKRELVIKNTLDGEELNFKNIDEPRVLTDRYFLGLNRTENKLIIQDLQKGILQTEVDISDFRWFSSKNIVLIFNPIEQLIKVKNLKLNKLLAVFNYKNYFFINNDQNLIIETQQGEWINYDVIENQINRIDISGLFGTTKNVLWNVDLKKYVFINQDQANLYLYATSIKHNLLEQIISIPLENEALKTEIDLSFYRFQFLEPNKLAIHIKNKSDILLNKGPEIWLGNKKGKGSKDDNRKDYAGLFLVDLENKTTSFKPIENENQQYILGKYPNYLYLRTYFDDLTTYEPKASFEFFNVENTNLNTEELKDLNPATIADFKQFPFILFFKNQNWNFLDLKNGIISNITNSVKATFYDTKNEFYLMVDDPIYQPFPIYKNRYIIFNELHDIYFFDTQTKKMARKTNGYKTDRIYRLAHTTYKTIPSDGVMNSERVIKPEDGVLLHWNSSFYEREGLSILYDSYTKDLFEDKARYTQMIRKGNFITYFKEKFNQPPILYLYDIKLKTERVMYESNQWDTEINKQESVYVKWKNEAGEQRGAVVRFPISYDKNNKYPALFNIYEQRMQIQNSYTSDKRTGNGYNYRDYTSDGYFVIEPDIYYKIEDPGFSAVHCVLDAFNYVIENFNIDSDHVGLIGHSFGGYQTNFILTQTDKFKAAVSSGGVADLPSRYLDMNSDTQKPDMWRLETQQLRMGKSLAEIPEKYIQNSATTHAKNVKTPLLIWTGKEDNQVHWHNSLGWYLLLKRLNKDVNLLMYPNTGHVIMNEDDINDVATKAKSWFDYYLKNENRPKWLD</sequence>
<evidence type="ECO:0000313" key="4">
    <source>
        <dbReference type="Proteomes" id="UP000275719"/>
    </source>
</evidence>
<dbReference type="Pfam" id="PF00326">
    <property type="entry name" value="Peptidase_S9"/>
    <property type="match status" value="1"/>
</dbReference>
<dbReference type="PANTHER" id="PTHR42776:SF4">
    <property type="entry name" value="ACYLAMINO-ACID-RELEASING ENZYME"/>
    <property type="match status" value="1"/>
</dbReference>